<keyword evidence="2" id="KW-0479">Metal-binding</keyword>
<keyword evidence="3" id="KW-0677">Repeat</keyword>
<dbReference type="GO" id="GO:0030036">
    <property type="term" value="P:actin cytoskeleton organization"/>
    <property type="evidence" value="ECO:0007669"/>
    <property type="project" value="TreeGrafter"/>
</dbReference>
<organism evidence="7 8">
    <name type="scientific">Paramuricea clavata</name>
    <name type="common">Red gorgonian</name>
    <name type="synonym">Violescent sea-whip</name>
    <dbReference type="NCBI Taxonomy" id="317549"/>
    <lineage>
        <taxon>Eukaryota</taxon>
        <taxon>Metazoa</taxon>
        <taxon>Cnidaria</taxon>
        <taxon>Anthozoa</taxon>
        <taxon>Octocorallia</taxon>
        <taxon>Malacalcyonacea</taxon>
        <taxon>Plexauridae</taxon>
        <taxon>Paramuricea</taxon>
    </lineage>
</organism>
<dbReference type="Gene3D" id="2.10.110.10">
    <property type="entry name" value="Cysteine Rich Protein"/>
    <property type="match status" value="1"/>
</dbReference>
<sequence length="82" mass="9121">MSEICPCCDKAVFSAEKAAISGKNGEVWHKQCLKCSHCKKRLDSMTFNEHKGQLYCKAHYGKQIGHCGYGYGLGAGTFHYTE</sequence>
<dbReference type="GO" id="GO:0005737">
    <property type="term" value="C:cytoplasm"/>
    <property type="evidence" value="ECO:0007669"/>
    <property type="project" value="TreeGrafter"/>
</dbReference>
<dbReference type="PROSITE" id="PS00478">
    <property type="entry name" value="LIM_DOMAIN_1"/>
    <property type="match status" value="1"/>
</dbReference>
<keyword evidence="6" id="KW-0539">Nucleus</keyword>
<dbReference type="Proteomes" id="UP001152795">
    <property type="component" value="Unassembled WGS sequence"/>
</dbReference>
<accession>A0A7D9DAN7</accession>
<keyword evidence="5" id="KW-0440">LIM domain</keyword>
<comment type="caution">
    <text evidence="7">The sequence shown here is derived from an EMBL/GenBank/DDBJ whole genome shotgun (WGS) entry which is preliminary data.</text>
</comment>
<evidence type="ECO:0000256" key="2">
    <source>
        <dbReference type="ARBA" id="ARBA00022723"/>
    </source>
</evidence>
<dbReference type="PROSITE" id="PS50023">
    <property type="entry name" value="LIM_DOMAIN_2"/>
    <property type="match status" value="1"/>
</dbReference>
<dbReference type="PANTHER" id="PTHR24215">
    <property type="entry name" value="RHO-GTPASE-ACTIVATING PROTEIN LRG1"/>
    <property type="match status" value="1"/>
</dbReference>
<dbReference type="SUPFAM" id="SSF57716">
    <property type="entry name" value="Glucocorticoid receptor-like (DNA-binding domain)"/>
    <property type="match status" value="2"/>
</dbReference>
<dbReference type="PANTHER" id="PTHR24215:SF35">
    <property type="entry name" value="MUSCLE LIM PROTEIN MLP84B"/>
    <property type="match status" value="1"/>
</dbReference>
<evidence type="ECO:0000313" key="7">
    <source>
        <dbReference type="EMBL" id="CAB3978735.1"/>
    </source>
</evidence>
<keyword evidence="8" id="KW-1185">Reference proteome</keyword>
<dbReference type="GO" id="GO:0005634">
    <property type="term" value="C:nucleus"/>
    <property type="evidence" value="ECO:0007669"/>
    <property type="project" value="UniProtKB-SubCell"/>
</dbReference>
<dbReference type="FunFam" id="2.10.110.10:FF:000001">
    <property type="entry name" value="Cysteine and glycine-rich protein 1"/>
    <property type="match status" value="1"/>
</dbReference>
<proteinExistence type="predicted"/>
<evidence type="ECO:0000256" key="1">
    <source>
        <dbReference type="ARBA" id="ARBA00004123"/>
    </source>
</evidence>
<evidence type="ECO:0000313" key="8">
    <source>
        <dbReference type="Proteomes" id="UP001152795"/>
    </source>
</evidence>
<evidence type="ECO:0000256" key="4">
    <source>
        <dbReference type="ARBA" id="ARBA00022833"/>
    </source>
</evidence>
<dbReference type="GO" id="GO:0046872">
    <property type="term" value="F:metal ion binding"/>
    <property type="evidence" value="ECO:0007669"/>
    <property type="project" value="UniProtKB-KW"/>
</dbReference>
<reference evidence="7" key="1">
    <citation type="submission" date="2020-04" db="EMBL/GenBank/DDBJ databases">
        <authorList>
            <person name="Alioto T."/>
            <person name="Alioto T."/>
            <person name="Gomez Garrido J."/>
        </authorList>
    </citation>
    <scope>NUCLEOTIDE SEQUENCE</scope>
    <source>
        <strain evidence="7">A484AB</strain>
    </source>
</reference>
<dbReference type="OrthoDB" id="8062037at2759"/>
<dbReference type="SMART" id="SM00132">
    <property type="entry name" value="LIM"/>
    <property type="match status" value="1"/>
</dbReference>
<evidence type="ECO:0000256" key="6">
    <source>
        <dbReference type="ARBA" id="ARBA00023242"/>
    </source>
</evidence>
<name>A0A7D9DAN7_PARCT</name>
<gene>
    <name evidence="7" type="ORF">PACLA_8A009625</name>
</gene>
<protein>
    <submittedName>
        <fullName evidence="7">Cysteine and glycine-rich 1-like</fullName>
    </submittedName>
</protein>
<dbReference type="EMBL" id="CACRXK020000137">
    <property type="protein sequence ID" value="CAB3978735.1"/>
    <property type="molecule type" value="Genomic_DNA"/>
</dbReference>
<dbReference type="Pfam" id="PF00412">
    <property type="entry name" value="LIM"/>
    <property type="match status" value="1"/>
</dbReference>
<comment type="subcellular location">
    <subcellularLocation>
        <location evidence="1">Nucleus</location>
    </subcellularLocation>
</comment>
<dbReference type="InterPro" id="IPR001781">
    <property type="entry name" value="Znf_LIM"/>
</dbReference>
<dbReference type="AlphaFoldDB" id="A0A7D9DAN7"/>
<keyword evidence="4" id="KW-0862">Zinc</keyword>
<evidence type="ECO:0000256" key="5">
    <source>
        <dbReference type="ARBA" id="ARBA00023038"/>
    </source>
</evidence>
<evidence type="ECO:0000256" key="3">
    <source>
        <dbReference type="ARBA" id="ARBA00022737"/>
    </source>
</evidence>